<dbReference type="InterPro" id="IPR035919">
    <property type="entry name" value="EAL_sf"/>
</dbReference>
<sequence>MILKNLISVLLYVSFVFNFMVGAHTLAINKKTRLNHVFALLCLSLAWWGFAYAASNSARFYEEALLFRKISVLGWGVAYSLVLHFIIVLTESSWSQKKKQPLLILVLYMPAVLNVIFFGFCTPTEMLRIQWIHSEVVGWTITTVNNGLDIFFYIYYLSFSLATCSLLIRWYRNTRSLTNKKMARNLLVSFSAALLLGSFTDAIANCFFPFQIPSLAPIASAIPVGTIFYSIYKLGLMHSKENLNEYYKGVVLSVQTRIDFFKHFSMLIAIISIINFIVQINDSTIQTVGISLSFLMVMISAGIYLIPYLVKSLSTQDTLLAVLMMILLPCMMLTYINSRYSNISWTAPIFIILLTIVLNSKKIFVGISVTSLLMGIVYWISIPVFKVQIGMDFQILRLVCYFIGIILTLFVTKIYDSRLEETKSQEEFQKIVSGVSTKFLLVTALDFNKYVDDLLKRSGICIKADRAFVGMYTSDFKIVRYTHEWLGDISQPSWSIVGKEKSYETSTVPWSTKQLISNNIVYVGSKDTLPPSAKEIFRKQNMEAMICIPIQSKDRVIGFLRFDQISQKKNWNINDSESLRVLANILASAIFKVETEKKMSMLAYYDPLTDLPNRVLFVKLLEQAILMAKRSEESLGVVFIDIDGFKEINDSLGHDWGDHLLNKIGNRLSVCKRKCDTVARFGGDEFLIMVPRISQRKDLVDVANIMMEVFHQPVTMEEQDFYITASAGIAVYPEDGETVQELIKNADLAMYDAKKNGKNQAIFCSEDMKEDVQKRMLLSNALHQALERNELFLQYQPQVRVSSQEIIGFEALIRWKHPEFGIISPAVFIPIAEESGLINRIGEWVLLTACAQNKEWQDRGFKPVQMAVNLSVKQFQSGYLDSIVKSALEKTGLTPRYLELEITEGIVMKESKYVIKSLHALKDLGVSISIDDFGTEFSSLSRLKDLPVDRIKIDMKFIQEIAVNSKDEAVIAVMIYLAKRLGLKIIAEGVETEVQLAFLKDEGCDEIQGYYYYKPLSANEINRGILDLLIK</sequence>
<dbReference type="SUPFAM" id="SSF55073">
    <property type="entry name" value="Nucleotide cyclase"/>
    <property type="match status" value="1"/>
</dbReference>
<dbReference type="EMBL" id="WJBD01000002">
    <property type="protein sequence ID" value="MBC3887129.1"/>
    <property type="molecule type" value="Genomic_DNA"/>
</dbReference>
<dbReference type="PROSITE" id="PS50883">
    <property type="entry name" value="EAL"/>
    <property type="match status" value="1"/>
</dbReference>
<feature type="transmembrane region" description="Helical" evidence="1">
    <location>
        <begin position="284"/>
        <end position="306"/>
    </location>
</feature>
<dbReference type="Gene3D" id="3.30.70.270">
    <property type="match status" value="1"/>
</dbReference>
<feature type="transmembrane region" description="Helical" evidence="1">
    <location>
        <begin position="363"/>
        <end position="382"/>
    </location>
</feature>
<dbReference type="InterPro" id="IPR003018">
    <property type="entry name" value="GAF"/>
</dbReference>
<feature type="domain" description="GGDEF" evidence="3">
    <location>
        <begin position="633"/>
        <end position="766"/>
    </location>
</feature>
<feature type="transmembrane region" description="Helical" evidence="1">
    <location>
        <begin position="6"/>
        <end position="27"/>
    </location>
</feature>
<keyword evidence="5" id="KW-1185">Reference proteome</keyword>
<evidence type="ECO:0000259" key="3">
    <source>
        <dbReference type="PROSITE" id="PS50887"/>
    </source>
</evidence>
<protein>
    <submittedName>
        <fullName evidence="4">EAL domain-containing protein</fullName>
    </submittedName>
</protein>
<feature type="transmembrane region" description="Helical" evidence="1">
    <location>
        <begin position="34"/>
        <end position="52"/>
    </location>
</feature>
<dbReference type="PANTHER" id="PTHR44757">
    <property type="entry name" value="DIGUANYLATE CYCLASE DGCP"/>
    <property type="match status" value="1"/>
</dbReference>
<evidence type="ECO:0000259" key="2">
    <source>
        <dbReference type="PROSITE" id="PS50883"/>
    </source>
</evidence>
<dbReference type="SUPFAM" id="SSF55781">
    <property type="entry name" value="GAF domain-like"/>
    <property type="match status" value="1"/>
</dbReference>
<dbReference type="Pfam" id="PF00563">
    <property type="entry name" value="EAL"/>
    <property type="match status" value="1"/>
</dbReference>
<feature type="transmembrane region" description="Helical" evidence="1">
    <location>
        <begin position="260"/>
        <end position="278"/>
    </location>
</feature>
<dbReference type="Gene3D" id="3.30.450.40">
    <property type="match status" value="1"/>
</dbReference>
<dbReference type="InterPro" id="IPR029787">
    <property type="entry name" value="Nucleotide_cyclase"/>
</dbReference>
<feature type="transmembrane region" description="Helical" evidence="1">
    <location>
        <begin position="102"/>
        <end position="120"/>
    </location>
</feature>
<comment type="caution">
    <text evidence="4">The sequence shown here is derived from an EMBL/GenBank/DDBJ whole genome shotgun (WGS) entry which is preliminary data.</text>
</comment>
<keyword evidence="1" id="KW-1133">Transmembrane helix</keyword>
<feature type="domain" description="EAL" evidence="2">
    <location>
        <begin position="775"/>
        <end position="1029"/>
    </location>
</feature>
<dbReference type="PROSITE" id="PS50887">
    <property type="entry name" value="GGDEF"/>
    <property type="match status" value="1"/>
</dbReference>
<dbReference type="Pfam" id="PF01590">
    <property type="entry name" value="GAF"/>
    <property type="match status" value="1"/>
</dbReference>
<dbReference type="Pfam" id="PF16927">
    <property type="entry name" value="HisKA_7TM"/>
    <property type="match status" value="1"/>
</dbReference>
<dbReference type="SUPFAM" id="SSF141868">
    <property type="entry name" value="EAL domain-like"/>
    <property type="match status" value="1"/>
</dbReference>
<dbReference type="InterPro" id="IPR000160">
    <property type="entry name" value="GGDEF_dom"/>
</dbReference>
<feature type="transmembrane region" description="Helical" evidence="1">
    <location>
        <begin position="72"/>
        <end position="90"/>
    </location>
</feature>
<evidence type="ECO:0000313" key="5">
    <source>
        <dbReference type="Proteomes" id="UP000616595"/>
    </source>
</evidence>
<dbReference type="SMART" id="SM00052">
    <property type="entry name" value="EAL"/>
    <property type="match status" value="1"/>
</dbReference>
<dbReference type="SMART" id="SM00267">
    <property type="entry name" value="GGDEF"/>
    <property type="match status" value="1"/>
</dbReference>
<dbReference type="RefSeq" id="WP_148566523.1">
    <property type="nucleotide sequence ID" value="NZ_RXYA01000004.1"/>
</dbReference>
<dbReference type="InterPro" id="IPR029016">
    <property type="entry name" value="GAF-like_dom_sf"/>
</dbReference>
<accession>A0A923HQW8</accession>
<dbReference type="InterPro" id="IPR001633">
    <property type="entry name" value="EAL_dom"/>
</dbReference>
<dbReference type="CDD" id="cd01949">
    <property type="entry name" value="GGDEF"/>
    <property type="match status" value="1"/>
</dbReference>
<feature type="transmembrane region" description="Helical" evidence="1">
    <location>
        <begin position="183"/>
        <end position="204"/>
    </location>
</feature>
<feature type="transmembrane region" description="Helical" evidence="1">
    <location>
        <begin position="150"/>
        <end position="171"/>
    </location>
</feature>
<dbReference type="Gene3D" id="3.20.20.450">
    <property type="entry name" value="EAL domain"/>
    <property type="match status" value="1"/>
</dbReference>
<name>A0A923HQW8_9FIRM</name>
<dbReference type="OrthoDB" id="9762141at2"/>
<dbReference type="Pfam" id="PF00990">
    <property type="entry name" value="GGDEF"/>
    <property type="match status" value="1"/>
</dbReference>
<dbReference type="FunFam" id="3.30.70.270:FF:000001">
    <property type="entry name" value="Diguanylate cyclase domain protein"/>
    <property type="match status" value="1"/>
</dbReference>
<keyword evidence="1" id="KW-0472">Membrane</keyword>
<dbReference type="PANTHER" id="PTHR44757:SF2">
    <property type="entry name" value="BIOFILM ARCHITECTURE MAINTENANCE PROTEIN MBAA"/>
    <property type="match status" value="1"/>
</dbReference>
<gene>
    <name evidence="4" type="ORF">GH810_02245</name>
</gene>
<dbReference type="NCBIfam" id="TIGR00254">
    <property type="entry name" value="GGDEF"/>
    <property type="match status" value="1"/>
</dbReference>
<reference evidence="4" key="1">
    <citation type="submission" date="2019-10" db="EMBL/GenBank/DDBJ databases">
        <authorList>
            <person name="Ross D.E."/>
            <person name="Gulliver D."/>
        </authorList>
    </citation>
    <scope>NUCLEOTIDE SEQUENCE</scope>
    <source>
        <strain evidence="4">DER-2019</strain>
    </source>
</reference>
<evidence type="ECO:0000313" key="4">
    <source>
        <dbReference type="EMBL" id="MBC3887129.1"/>
    </source>
</evidence>
<dbReference type="InterPro" id="IPR031621">
    <property type="entry name" value="HisKA_7TM"/>
</dbReference>
<dbReference type="CDD" id="cd01948">
    <property type="entry name" value="EAL"/>
    <property type="match status" value="1"/>
</dbReference>
<keyword evidence="1" id="KW-0812">Transmembrane</keyword>
<feature type="transmembrane region" description="Helical" evidence="1">
    <location>
        <begin position="210"/>
        <end position="232"/>
    </location>
</feature>
<dbReference type="InterPro" id="IPR052155">
    <property type="entry name" value="Biofilm_reg_signaling"/>
</dbReference>
<feature type="transmembrane region" description="Helical" evidence="1">
    <location>
        <begin position="394"/>
        <end position="415"/>
    </location>
</feature>
<dbReference type="Proteomes" id="UP000616595">
    <property type="component" value="Unassembled WGS sequence"/>
</dbReference>
<organism evidence="4 5">
    <name type="scientific">Acetobacterium paludosum</name>
    <dbReference type="NCBI Taxonomy" id="52693"/>
    <lineage>
        <taxon>Bacteria</taxon>
        <taxon>Bacillati</taxon>
        <taxon>Bacillota</taxon>
        <taxon>Clostridia</taxon>
        <taxon>Eubacteriales</taxon>
        <taxon>Eubacteriaceae</taxon>
        <taxon>Acetobacterium</taxon>
    </lineage>
</organism>
<dbReference type="AlphaFoldDB" id="A0A923HQW8"/>
<evidence type="ECO:0000256" key="1">
    <source>
        <dbReference type="SAM" id="Phobius"/>
    </source>
</evidence>
<dbReference type="InterPro" id="IPR043128">
    <property type="entry name" value="Rev_trsase/Diguanyl_cyclase"/>
</dbReference>
<feature type="transmembrane region" description="Helical" evidence="1">
    <location>
        <begin position="318"/>
        <end position="336"/>
    </location>
</feature>
<reference evidence="4" key="2">
    <citation type="submission" date="2020-10" db="EMBL/GenBank/DDBJ databases">
        <title>Comparative genomics of the Acetobacterium genus.</title>
        <authorList>
            <person name="Marshall C."/>
            <person name="May H."/>
            <person name="Norman S."/>
        </authorList>
    </citation>
    <scope>NUCLEOTIDE SEQUENCE</scope>
    <source>
        <strain evidence="4">DER-2019</strain>
    </source>
</reference>
<proteinExistence type="predicted"/>